<dbReference type="EMBL" id="WJXA01000009">
    <property type="protein sequence ID" value="KAF7132092.1"/>
    <property type="molecule type" value="Genomic_DNA"/>
</dbReference>
<accession>A0A834LE86</accession>
<keyword evidence="2" id="KW-1185">Reference proteome</keyword>
<proteinExistence type="predicted"/>
<sequence>MKQRRRKRRALDAGVSESGPIMPFFPCSCPIATDEETARCRNPEAYVVMVFYTIAAVCGNTRTEDIEYSKPQWVGRRGSVLDAVHYMNFAFARIPRKFLGRRGFGDIENCYQDEKMKESIDPHCTPE</sequence>
<dbReference type="Proteomes" id="UP000626092">
    <property type="component" value="Unassembled WGS sequence"/>
</dbReference>
<evidence type="ECO:0000313" key="2">
    <source>
        <dbReference type="Proteomes" id="UP000626092"/>
    </source>
</evidence>
<dbReference type="AlphaFoldDB" id="A0A834LE86"/>
<name>A0A834LE86_RHOSS</name>
<dbReference type="OrthoDB" id="10428007at2759"/>
<reference evidence="1" key="1">
    <citation type="submission" date="2019-11" db="EMBL/GenBank/DDBJ databases">
        <authorList>
            <person name="Liu Y."/>
            <person name="Hou J."/>
            <person name="Li T.-Q."/>
            <person name="Guan C.-H."/>
            <person name="Wu X."/>
            <person name="Wu H.-Z."/>
            <person name="Ling F."/>
            <person name="Zhang R."/>
            <person name="Shi X.-G."/>
            <person name="Ren J.-P."/>
            <person name="Chen E.-F."/>
            <person name="Sun J.-M."/>
        </authorList>
    </citation>
    <scope>NUCLEOTIDE SEQUENCE</scope>
    <source>
        <strain evidence="1">Adult_tree_wgs_1</strain>
        <tissue evidence="1">Leaves</tissue>
    </source>
</reference>
<gene>
    <name evidence="1" type="ORF">RHSIM_Rhsim09G0046400</name>
</gene>
<evidence type="ECO:0000313" key="1">
    <source>
        <dbReference type="EMBL" id="KAF7132092.1"/>
    </source>
</evidence>
<organism evidence="1 2">
    <name type="scientific">Rhododendron simsii</name>
    <name type="common">Sims's rhododendron</name>
    <dbReference type="NCBI Taxonomy" id="118357"/>
    <lineage>
        <taxon>Eukaryota</taxon>
        <taxon>Viridiplantae</taxon>
        <taxon>Streptophyta</taxon>
        <taxon>Embryophyta</taxon>
        <taxon>Tracheophyta</taxon>
        <taxon>Spermatophyta</taxon>
        <taxon>Magnoliopsida</taxon>
        <taxon>eudicotyledons</taxon>
        <taxon>Gunneridae</taxon>
        <taxon>Pentapetalae</taxon>
        <taxon>asterids</taxon>
        <taxon>Ericales</taxon>
        <taxon>Ericaceae</taxon>
        <taxon>Ericoideae</taxon>
        <taxon>Rhodoreae</taxon>
        <taxon>Rhododendron</taxon>
    </lineage>
</organism>
<protein>
    <submittedName>
        <fullName evidence="1">Uncharacterized protein</fullName>
    </submittedName>
</protein>
<comment type="caution">
    <text evidence="1">The sequence shown here is derived from an EMBL/GenBank/DDBJ whole genome shotgun (WGS) entry which is preliminary data.</text>
</comment>